<dbReference type="HOGENOM" id="CLU_527497_0_0_3"/>
<sequence>MLLKSCGLFLGLIVAGSGDAIATPNDLQSLDRGHRILIQRGLQLNALTIGFTIKGRENDSELWQNWEASNFTTLDIGRGQLASSETIAGQKPWSTWQANAQDSAQSLPDRIFQSDQIQNLVSWQFKDEQDIGKESELQELETWIKHYRPLLPNTLLYTNQHGDERFGGFGSTSDLNIQRYMRRIQPDLLMQDTYPYGIWNDLGNQGGRPAQLYYAMMRYRRLALAGNDGTGRKPIPYGLWLQTFKGSATGVGTWSRFPSESELSQQQFAALTLGFKLLNAFTYNGTSDVGGKLNAPFFKQPFGKDPTPAFQHIAEINQHSLNLGPTLVRLLSTDVRIVPRPPTLADLIAPEIPHWDAKADPYMTSLEVKNLGNLYGGRNGDVLVGYFKPLRESFDGPATNQQYFMLTNGLAGKRHSIEQTRQQLTVEFDFGESEITGLQRLNRKTGKVESIQAGWREEVASGLTSQFDVLGDHKYRLTLILDGGTGDLFKFGTGAPFVGQSTVQQSIQTSSKSGEN</sequence>
<organism evidence="2 3">
    <name type="scientific">Acaryochloris marina (strain MBIC 11017)</name>
    <dbReference type="NCBI Taxonomy" id="329726"/>
    <lineage>
        <taxon>Bacteria</taxon>
        <taxon>Bacillati</taxon>
        <taxon>Cyanobacteriota</taxon>
        <taxon>Cyanophyceae</taxon>
        <taxon>Acaryochloridales</taxon>
        <taxon>Acaryochloridaceae</taxon>
        <taxon>Acaryochloris</taxon>
    </lineage>
</organism>
<feature type="signal peptide" evidence="1">
    <location>
        <begin position="1"/>
        <end position="22"/>
    </location>
</feature>
<keyword evidence="1" id="KW-0732">Signal</keyword>
<keyword evidence="3" id="KW-1185">Reference proteome</keyword>
<evidence type="ECO:0000313" key="3">
    <source>
        <dbReference type="Proteomes" id="UP000000268"/>
    </source>
</evidence>
<protein>
    <submittedName>
        <fullName evidence="2">Uncharacterized protein</fullName>
    </submittedName>
</protein>
<dbReference type="CAZy" id="GH111">
    <property type="family name" value="Glycoside Hydrolase Family 111"/>
</dbReference>
<name>B0C6E2_ACAM1</name>
<dbReference type="OrthoDB" id="9798386at2"/>
<feature type="chain" id="PRO_5002746671" evidence="1">
    <location>
        <begin position="23"/>
        <end position="516"/>
    </location>
</feature>
<accession>B0C6E2</accession>
<reference evidence="2 3" key="1">
    <citation type="journal article" date="2008" name="Proc. Natl. Acad. Sci. U.S.A.">
        <title>Niche adaptation and genome expansion in the chlorophyll d-producing cyanobacterium Acaryochloris marina.</title>
        <authorList>
            <person name="Swingley W.D."/>
            <person name="Chen M."/>
            <person name="Cheung P.C."/>
            <person name="Conrad A.L."/>
            <person name="Dejesa L.C."/>
            <person name="Hao J."/>
            <person name="Honchak B.M."/>
            <person name="Karbach L.E."/>
            <person name="Kurdoglu A."/>
            <person name="Lahiri S."/>
            <person name="Mastrian S.D."/>
            <person name="Miyashita H."/>
            <person name="Page L."/>
            <person name="Ramakrishna P."/>
            <person name="Satoh S."/>
            <person name="Sattley W.M."/>
            <person name="Shimada Y."/>
            <person name="Taylor H.L."/>
            <person name="Tomo T."/>
            <person name="Tsuchiya T."/>
            <person name="Wang Z.T."/>
            <person name="Raymond J."/>
            <person name="Mimuro M."/>
            <person name="Blankenship R.E."/>
            <person name="Touchman J.W."/>
        </authorList>
    </citation>
    <scope>NUCLEOTIDE SEQUENCE [LARGE SCALE GENOMIC DNA]</scope>
    <source>
        <strain evidence="3">MBIC 11017</strain>
    </source>
</reference>
<dbReference type="Proteomes" id="UP000000268">
    <property type="component" value="Chromosome"/>
</dbReference>
<dbReference type="AlphaFoldDB" id="B0C6E2"/>
<dbReference type="KEGG" id="amr:AM1_0150"/>
<dbReference type="eggNOG" id="ENOG5032Z6Q">
    <property type="taxonomic scope" value="Bacteria"/>
</dbReference>
<proteinExistence type="predicted"/>
<gene>
    <name evidence="2" type="ordered locus">AM1_0150</name>
</gene>
<evidence type="ECO:0000313" key="2">
    <source>
        <dbReference type="EMBL" id="ABW25236.1"/>
    </source>
</evidence>
<evidence type="ECO:0000256" key="1">
    <source>
        <dbReference type="SAM" id="SignalP"/>
    </source>
</evidence>
<dbReference type="Gene3D" id="3.20.20.80">
    <property type="entry name" value="Glycosidases"/>
    <property type="match status" value="1"/>
</dbReference>
<dbReference type="EMBL" id="CP000828">
    <property type="protein sequence ID" value="ABW25236.1"/>
    <property type="molecule type" value="Genomic_DNA"/>
</dbReference>
<dbReference type="RefSeq" id="WP_012160850.1">
    <property type="nucleotide sequence ID" value="NC_009925.1"/>
</dbReference>